<dbReference type="GO" id="GO:0005777">
    <property type="term" value="C:peroxisome"/>
    <property type="evidence" value="ECO:0007669"/>
    <property type="project" value="UniProtKB-SubCell"/>
</dbReference>
<evidence type="ECO:0000313" key="5">
    <source>
        <dbReference type="EMBL" id="KAI1717281.1"/>
    </source>
</evidence>
<evidence type="ECO:0000256" key="2">
    <source>
        <dbReference type="ARBA" id="ARBA00023140"/>
    </source>
</evidence>
<accession>A0AAD4N795</accession>
<dbReference type="SUPFAM" id="SSF56801">
    <property type="entry name" value="Acetyl-CoA synthetase-like"/>
    <property type="match status" value="2"/>
</dbReference>
<organism evidence="5 6">
    <name type="scientific">Ditylenchus destructor</name>
    <dbReference type="NCBI Taxonomy" id="166010"/>
    <lineage>
        <taxon>Eukaryota</taxon>
        <taxon>Metazoa</taxon>
        <taxon>Ecdysozoa</taxon>
        <taxon>Nematoda</taxon>
        <taxon>Chromadorea</taxon>
        <taxon>Rhabditida</taxon>
        <taxon>Tylenchina</taxon>
        <taxon>Tylenchomorpha</taxon>
        <taxon>Sphaerularioidea</taxon>
        <taxon>Anguinidae</taxon>
        <taxon>Anguininae</taxon>
        <taxon>Ditylenchus</taxon>
    </lineage>
</organism>
<feature type="region of interest" description="Disordered" evidence="3">
    <location>
        <begin position="164"/>
        <end position="183"/>
    </location>
</feature>
<dbReference type="Gene3D" id="3.30.300.30">
    <property type="match status" value="1"/>
</dbReference>
<dbReference type="GO" id="GO:0016405">
    <property type="term" value="F:CoA-ligase activity"/>
    <property type="evidence" value="ECO:0007669"/>
    <property type="project" value="TreeGrafter"/>
</dbReference>
<keyword evidence="6" id="KW-1185">Reference proteome</keyword>
<sequence>MDVQCPFRISLSNDGDAQWNLSDFIFSRIASFQLEVDKPAMSDPERGVTWLFSEIQEWTDNCRYRLLEAGVTSKSKIALVTSNTARVVLVQLAASQIGCIVVCINGWASSEEIYHQIESVECSHCIVETQFMGKLEETRRRTSIKGLGNCRTIRNLDEVVCRSSKRTNGDTNSSLPQFAPPNHINKKKNNTKVECESITSPGFNNSSTRDDLFSDNTPLLIFFAYGTSTTSKPMTISHKTLITNLKQISCSIFEASNDDSHRILLPISVHHIFGTISMYWSLIRGHFLFTMEKYSSRSLTQQLTKNKITRVHLTTTILQALSREAENFYCESLCSVIVGGARFDISAATLCKERLNVSEFRHMYVTTELGQICTFSNAKCQNVESVGIPLPGIIFQSDPERGVTWLFSEIQEWTDNCRYRLLEAGVTSKSKIALVTSNTARVVLVQLAASQIGCIVVCINGWASSEEIYHQIESVECSHCIVETQFMGKLEETRRRTSIKGLGNCRTIRNLDEVVCRSSKRTNGDTNSSLPQFAPPNHINKKKNNTKVECESITSPGFNNSSTRDDLFSDNTPLLIFFAYGTSTTSKPMTISHKTLITNLKQISCSIFEASNDDSHRILLPISVHHIFGTISMYWSLIRGHFLFTMEKYSSRSLTQQLTKNKITRVHLTTTILQALSRETENFYCESLCSVIVGGARFDISAATLCKERLNVSEFRHMYVTTELGQICTFSNAKCQNVESVGIPLPGIIFQVVDLENTKVRNGPNKLGHLLVSNVCPKVWNNAKATDELYAEGGFVKTGDAAYYDEDGYIYIVDRISDVIRLKNGDFLCPSAIETALRCHQAVDDCAVMGLDLDGGQNSTNFAKTDVKRYVAAKIDSLADFDAMIFFVSEIPRTVGGRTLRRRLMQQVEHRNGIARTRTKSISWIPTSTTKTINIAQKRMSNAGAYRGSIPKLSSNSTTNSNRSAKTFTK</sequence>
<evidence type="ECO:0000313" key="6">
    <source>
        <dbReference type="Proteomes" id="UP001201812"/>
    </source>
</evidence>
<proteinExistence type="predicted"/>
<reference evidence="5" key="1">
    <citation type="submission" date="2022-01" db="EMBL/GenBank/DDBJ databases">
        <title>Genome Sequence Resource for Two Populations of Ditylenchus destructor, the Migratory Endoparasitic Phytonematode.</title>
        <authorList>
            <person name="Zhang H."/>
            <person name="Lin R."/>
            <person name="Xie B."/>
        </authorList>
    </citation>
    <scope>NUCLEOTIDE SEQUENCE</scope>
    <source>
        <strain evidence="5">BazhouSP</strain>
    </source>
</reference>
<dbReference type="AlphaFoldDB" id="A0AAD4N795"/>
<comment type="caution">
    <text evidence="5">The sequence shown here is derived from an EMBL/GenBank/DDBJ whole genome shotgun (WGS) entry which is preliminary data.</text>
</comment>
<dbReference type="Gene3D" id="3.40.50.980">
    <property type="match status" value="2"/>
</dbReference>
<gene>
    <name evidence="5" type="ORF">DdX_07020</name>
</gene>
<feature type="compositionally biased region" description="Low complexity" evidence="3">
    <location>
        <begin position="954"/>
        <end position="964"/>
    </location>
</feature>
<feature type="domain" description="AMP-dependent synthetase/ligase" evidence="4">
    <location>
        <begin position="401"/>
        <end position="773"/>
    </location>
</feature>
<dbReference type="EMBL" id="JAKKPZ010000009">
    <property type="protein sequence ID" value="KAI1717281.1"/>
    <property type="molecule type" value="Genomic_DNA"/>
</dbReference>
<keyword evidence="2" id="KW-0576">Peroxisome</keyword>
<dbReference type="InterPro" id="IPR000873">
    <property type="entry name" value="AMP-dep_synth/lig_dom"/>
</dbReference>
<dbReference type="Gene3D" id="2.30.38.10">
    <property type="entry name" value="Luciferase, Domain 3"/>
    <property type="match status" value="1"/>
</dbReference>
<evidence type="ECO:0000256" key="3">
    <source>
        <dbReference type="SAM" id="MobiDB-lite"/>
    </source>
</evidence>
<dbReference type="InterPro" id="IPR045851">
    <property type="entry name" value="AMP-bd_C_sf"/>
</dbReference>
<protein>
    <submittedName>
        <fullName evidence="5">AMP-binding enzyme domain-containing protein</fullName>
    </submittedName>
</protein>
<comment type="subcellular location">
    <subcellularLocation>
        <location evidence="1">Peroxisome</location>
    </subcellularLocation>
</comment>
<evidence type="ECO:0000256" key="1">
    <source>
        <dbReference type="ARBA" id="ARBA00004275"/>
    </source>
</evidence>
<dbReference type="PANTHER" id="PTHR24096">
    <property type="entry name" value="LONG-CHAIN-FATTY-ACID--COA LIGASE"/>
    <property type="match status" value="1"/>
</dbReference>
<feature type="region of interest" description="Disordered" evidence="3">
    <location>
        <begin position="946"/>
        <end position="970"/>
    </location>
</feature>
<dbReference type="Proteomes" id="UP001201812">
    <property type="component" value="Unassembled WGS sequence"/>
</dbReference>
<dbReference type="PANTHER" id="PTHR24096:SF168">
    <property type="entry name" value="AMP-BINDING DOMAIN-CONTAINING PROTEIN"/>
    <property type="match status" value="1"/>
</dbReference>
<dbReference type="Pfam" id="PF00501">
    <property type="entry name" value="AMP-binding"/>
    <property type="match status" value="2"/>
</dbReference>
<dbReference type="Gene3D" id="3.40.50.12780">
    <property type="entry name" value="N-terminal domain of ligase-like"/>
    <property type="match status" value="1"/>
</dbReference>
<dbReference type="InterPro" id="IPR042099">
    <property type="entry name" value="ANL_N_sf"/>
</dbReference>
<feature type="domain" description="AMP-dependent synthetase/ligase" evidence="4">
    <location>
        <begin position="36"/>
        <end position="393"/>
    </location>
</feature>
<feature type="region of interest" description="Disordered" evidence="3">
    <location>
        <begin position="519"/>
        <end position="538"/>
    </location>
</feature>
<evidence type="ECO:0000259" key="4">
    <source>
        <dbReference type="Pfam" id="PF00501"/>
    </source>
</evidence>
<name>A0AAD4N795_9BILA</name>